<dbReference type="Pfam" id="PF00149">
    <property type="entry name" value="Metallophos"/>
    <property type="match status" value="1"/>
</dbReference>
<dbReference type="EMBL" id="CDQK01000005">
    <property type="protein sequence ID" value="CEP24021.1"/>
    <property type="molecule type" value="Genomic_DNA"/>
</dbReference>
<accession>A0A0H5C7A6</accession>
<keyword evidence="3" id="KW-0732">Signal</keyword>
<dbReference type="GO" id="GO:0008081">
    <property type="term" value="F:phosphoric diester hydrolase activity"/>
    <property type="evidence" value="ECO:0007669"/>
    <property type="project" value="TreeGrafter"/>
</dbReference>
<dbReference type="InterPro" id="IPR029052">
    <property type="entry name" value="Metallo-depent_PP-like"/>
</dbReference>
<organism evidence="5 6">
    <name type="scientific">Cyberlindnera jadinii (strain ATCC 18201 / CBS 1600 / BCRC 20928 / JCM 3617 / NBRC 0987 / NRRL Y-1542)</name>
    <name type="common">Torula yeast</name>
    <name type="synonym">Candida utilis</name>
    <dbReference type="NCBI Taxonomy" id="983966"/>
    <lineage>
        <taxon>Eukaryota</taxon>
        <taxon>Fungi</taxon>
        <taxon>Dikarya</taxon>
        <taxon>Ascomycota</taxon>
        <taxon>Saccharomycotina</taxon>
        <taxon>Saccharomycetes</taxon>
        <taxon>Phaffomycetales</taxon>
        <taxon>Phaffomycetaceae</taxon>
        <taxon>Cyberlindnera</taxon>
    </lineage>
</organism>
<dbReference type="SUPFAM" id="SSF56300">
    <property type="entry name" value="Metallo-dependent phosphatases"/>
    <property type="match status" value="1"/>
</dbReference>
<evidence type="ECO:0000256" key="3">
    <source>
        <dbReference type="SAM" id="SignalP"/>
    </source>
</evidence>
<feature type="domain" description="Calcineurin-like phosphoesterase" evidence="4">
    <location>
        <begin position="185"/>
        <end position="472"/>
    </location>
</feature>
<evidence type="ECO:0000313" key="5">
    <source>
        <dbReference type="EMBL" id="CEP24021.1"/>
    </source>
</evidence>
<evidence type="ECO:0000259" key="4">
    <source>
        <dbReference type="Pfam" id="PF00149"/>
    </source>
</evidence>
<dbReference type="InterPro" id="IPR041805">
    <property type="entry name" value="ASMase/PPN1_MPP"/>
</dbReference>
<feature type="chain" id="PRO_5005216566" description="Calcineurin-like phosphoesterase domain-containing protein" evidence="3">
    <location>
        <begin position="25"/>
        <end position="633"/>
    </location>
</feature>
<dbReference type="PANTHER" id="PTHR10340">
    <property type="entry name" value="SPHINGOMYELIN PHOSPHODIESTERASE"/>
    <property type="match status" value="1"/>
</dbReference>
<keyword evidence="1" id="KW-0378">Hydrolase</keyword>
<dbReference type="PANTHER" id="PTHR10340:SF27">
    <property type="entry name" value="ACL091CP"/>
    <property type="match status" value="1"/>
</dbReference>
<evidence type="ECO:0000256" key="2">
    <source>
        <dbReference type="ARBA" id="ARBA00023180"/>
    </source>
</evidence>
<proteinExistence type="predicted"/>
<evidence type="ECO:0000313" key="6">
    <source>
        <dbReference type="Proteomes" id="UP000038830"/>
    </source>
</evidence>
<protein>
    <recommendedName>
        <fullName evidence="4">Calcineurin-like phosphoesterase domain-containing protein</fullName>
    </recommendedName>
</protein>
<name>A0A0H5C7A6_CYBJN</name>
<dbReference type="Gene3D" id="3.60.21.10">
    <property type="match status" value="1"/>
</dbReference>
<dbReference type="AlphaFoldDB" id="A0A0H5C7A6"/>
<sequence>MNPNTMMMITGITGLLVIICVVAAGGLDTILSDQWPSNGQKPTDEQIIQQTLHSLTSLYSNTTNLDKCQRCKSTLDIGKAIALTNPELVAPIFIKWCEMTKLGSAATCKNTYSRHTVEASRSGSDFANVLQLMDPWSVDGDYLCHFKMKSQCPLPELPSIDLSSWWPAKPESHMTAPTPGNETFNVLHISDFHIELDYTLDSIDNSDLRFFDSYYTDEGVFQLGEDITSEVYNSSVWTPAQEFGFYQCDSPELLINSSLKSIVDYQLNNSMEFDFVIFTGDMVDHDEQEHISYQSTIESQEHVLRDLKNYFKDVPVYPVLGNHDTFPYGQLASEASGHKNLYEWNDELMASIWIGNGWIPFDDYDQIKKHYTGYSIQTKRGLKVIALNSNSYYTANYYNYWNMTDGIDQFGTLKFLVDELLESEAQGQRVWVIAHVPPNTQTLPTQAEAYKQIYSRFSPSTIAGLFFGHTHQDQFTMLYANDNKTIEDAIMNTWIIQSVTPWVGFNPGWRYYEVDTETFSIMNSMNFYTKLNETFGNDGAEPVWEFEYSAREAYDPQSTWPADAPLNATFWATVAESIKKSNETAQLYSDFAYRLSPFAPDCSDGECKENYCYVSSFGVNEYEKCAGEGSIDS</sequence>
<dbReference type="Proteomes" id="UP000038830">
    <property type="component" value="Unassembled WGS sequence"/>
</dbReference>
<evidence type="ECO:0000256" key="1">
    <source>
        <dbReference type="ARBA" id="ARBA00022801"/>
    </source>
</evidence>
<dbReference type="InterPro" id="IPR004843">
    <property type="entry name" value="Calcineurin-like_PHP"/>
</dbReference>
<reference evidence="6" key="1">
    <citation type="journal article" date="2015" name="J. Biotechnol.">
        <title>The structure of the Cyberlindnera jadinii genome and its relation to Candida utilis analyzed by the occurrence of single nucleotide polymorphisms.</title>
        <authorList>
            <person name="Rupp O."/>
            <person name="Brinkrolf K."/>
            <person name="Buerth C."/>
            <person name="Kunigo M."/>
            <person name="Schneider J."/>
            <person name="Jaenicke S."/>
            <person name="Goesmann A."/>
            <person name="Puehler A."/>
            <person name="Jaeger K.-E."/>
            <person name="Ernst J.F."/>
        </authorList>
    </citation>
    <scope>NUCLEOTIDE SEQUENCE [LARGE SCALE GENOMIC DNA]</scope>
    <source>
        <strain evidence="6">ATCC 18201 / CBS 1600 / BCRC 20928 / JCM 3617 / NBRC 0987 / NRRL Y-1542</strain>
    </source>
</reference>
<dbReference type="CDD" id="cd00842">
    <property type="entry name" value="MPP_ASMase"/>
    <property type="match status" value="1"/>
</dbReference>
<gene>
    <name evidence="5" type="primary">IFP3</name>
    <name evidence="5" type="ORF">BN1211_4729</name>
</gene>
<feature type="signal peptide" evidence="3">
    <location>
        <begin position="1"/>
        <end position="24"/>
    </location>
</feature>
<keyword evidence="2" id="KW-0325">Glycoprotein</keyword>